<dbReference type="EMBL" id="FPHW01000013">
    <property type="protein sequence ID" value="SFV83423.1"/>
    <property type="molecule type" value="Genomic_DNA"/>
</dbReference>
<dbReference type="InterPro" id="IPR002638">
    <property type="entry name" value="Quinolinate_PRibosylTrfase_C"/>
</dbReference>
<dbReference type="PANTHER" id="PTHR32179:SF3">
    <property type="entry name" value="NICOTINATE-NUCLEOTIDE PYROPHOSPHORYLASE [CARBOXYLATING]"/>
    <property type="match status" value="1"/>
</dbReference>
<dbReference type="GO" id="GO:0009435">
    <property type="term" value="P:NAD+ biosynthetic process"/>
    <property type="evidence" value="ECO:0007669"/>
    <property type="project" value="InterPro"/>
</dbReference>
<sequence>MSATATQTQYLVAKIAHTKAQLLDTRKTLPGLRLAQKYAVKCGGGVNHRMGLYDCIMLKENHITAAGSIKHAVQTAVDQYPELPLIVEVESLEQLQQVLELDHITRVLCDNFSINDLSNAVKLAKGKLPLEASGNIDENNISEVADTGVDYISTGGITKNINAIDLSLRFG</sequence>
<keyword evidence="3 5" id="KW-0808">Transferase</keyword>
<protein>
    <submittedName>
        <fullName evidence="5">Quinolinate phosphoribosyltransferase [decarboxylating]</fullName>
        <ecNumber evidence="5">2.4.2.19</ecNumber>
    </submittedName>
</protein>
<dbReference type="Gene3D" id="3.20.20.70">
    <property type="entry name" value="Aldolase class I"/>
    <property type="match status" value="1"/>
</dbReference>
<dbReference type="InterPro" id="IPR027277">
    <property type="entry name" value="NadC/ModD"/>
</dbReference>
<dbReference type="FunFam" id="3.20.20.70:FF:000030">
    <property type="entry name" value="Nicotinate-nucleotide pyrophosphorylase, carboxylating"/>
    <property type="match status" value="1"/>
</dbReference>
<evidence type="ECO:0000256" key="3">
    <source>
        <dbReference type="ARBA" id="ARBA00022679"/>
    </source>
</evidence>
<dbReference type="SUPFAM" id="SSF51690">
    <property type="entry name" value="Nicotinate/Quinolinate PRTase C-terminal domain-like"/>
    <property type="match status" value="1"/>
</dbReference>
<dbReference type="GO" id="GO:0005737">
    <property type="term" value="C:cytoplasm"/>
    <property type="evidence" value="ECO:0007669"/>
    <property type="project" value="TreeGrafter"/>
</dbReference>
<dbReference type="PANTHER" id="PTHR32179">
    <property type="entry name" value="NICOTINATE-NUCLEOTIDE PYROPHOSPHORYLASE [CARBOXYLATING]"/>
    <property type="match status" value="1"/>
</dbReference>
<evidence type="ECO:0000256" key="1">
    <source>
        <dbReference type="ARBA" id="ARBA00009400"/>
    </source>
</evidence>
<evidence type="ECO:0000313" key="5">
    <source>
        <dbReference type="EMBL" id="SFV83423.1"/>
    </source>
</evidence>
<dbReference type="AlphaFoldDB" id="A0A1W1DP03"/>
<reference evidence="5" key="1">
    <citation type="submission" date="2016-10" db="EMBL/GenBank/DDBJ databases">
        <authorList>
            <person name="de Groot N.N."/>
        </authorList>
    </citation>
    <scope>NUCLEOTIDE SEQUENCE</scope>
</reference>
<feature type="domain" description="Quinolinate phosphoribosyl transferase C-terminal" evidence="4">
    <location>
        <begin position="5"/>
        <end position="169"/>
    </location>
</feature>
<organism evidence="5">
    <name type="scientific">hydrothermal vent metagenome</name>
    <dbReference type="NCBI Taxonomy" id="652676"/>
    <lineage>
        <taxon>unclassified sequences</taxon>
        <taxon>metagenomes</taxon>
        <taxon>ecological metagenomes</taxon>
    </lineage>
</organism>
<dbReference type="InterPro" id="IPR036068">
    <property type="entry name" value="Nicotinate_pribotase-like_C"/>
</dbReference>
<dbReference type="EC" id="2.4.2.19" evidence="5"/>
<accession>A0A1W1DP03</accession>
<dbReference type="InterPro" id="IPR013785">
    <property type="entry name" value="Aldolase_TIM"/>
</dbReference>
<comment type="similarity">
    <text evidence="1">Belongs to the NadC/ModD family.</text>
</comment>
<dbReference type="GO" id="GO:0004514">
    <property type="term" value="F:nicotinate-nucleotide diphosphorylase (carboxylating) activity"/>
    <property type="evidence" value="ECO:0007669"/>
    <property type="project" value="UniProtKB-EC"/>
</dbReference>
<name>A0A1W1DP03_9ZZZZ</name>
<dbReference type="Pfam" id="PF01729">
    <property type="entry name" value="QRPTase_C"/>
    <property type="match status" value="1"/>
</dbReference>
<evidence type="ECO:0000256" key="2">
    <source>
        <dbReference type="ARBA" id="ARBA00022676"/>
    </source>
</evidence>
<dbReference type="GO" id="GO:0034213">
    <property type="term" value="P:quinolinate catabolic process"/>
    <property type="evidence" value="ECO:0007669"/>
    <property type="project" value="TreeGrafter"/>
</dbReference>
<gene>
    <name evidence="5" type="ORF">MNB_SUP05-7-337</name>
</gene>
<keyword evidence="2 5" id="KW-0328">Glycosyltransferase</keyword>
<evidence type="ECO:0000259" key="4">
    <source>
        <dbReference type="Pfam" id="PF01729"/>
    </source>
</evidence>
<proteinExistence type="inferred from homology"/>